<gene>
    <name evidence="2" type="ORF">FHX74_000307</name>
</gene>
<protein>
    <recommendedName>
        <fullName evidence="4">Transmembrane protein</fullName>
    </recommendedName>
</protein>
<keyword evidence="1" id="KW-0812">Transmembrane</keyword>
<feature type="transmembrane region" description="Helical" evidence="1">
    <location>
        <begin position="20"/>
        <end position="39"/>
    </location>
</feature>
<evidence type="ECO:0008006" key="4">
    <source>
        <dbReference type="Google" id="ProtNLM"/>
    </source>
</evidence>
<organism evidence="2 3">
    <name type="scientific">Microlunatus kandeliicorticis</name>
    <dbReference type="NCBI Taxonomy" id="1759536"/>
    <lineage>
        <taxon>Bacteria</taxon>
        <taxon>Bacillati</taxon>
        <taxon>Actinomycetota</taxon>
        <taxon>Actinomycetes</taxon>
        <taxon>Propionibacteriales</taxon>
        <taxon>Propionibacteriaceae</taxon>
        <taxon>Microlunatus</taxon>
    </lineage>
</organism>
<evidence type="ECO:0000313" key="3">
    <source>
        <dbReference type="Proteomes" id="UP000523079"/>
    </source>
</evidence>
<evidence type="ECO:0000256" key="1">
    <source>
        <dbReference type="SAM" id="Phobius"/>
    </source>
</evidence>
<dbReference type="EMBL" id="JACGWT010000001">
    <property type="protein sequence ID" value="MBA8792713.1"/>
    <property type="molecule type" value="Genomic_DNA"/>
</dbReference>
<evidence type="ECO:0000313" key="2">
    <source>
        <dbReference type="EMBL" id="MBA8792713.1"/>
    </source>
</evidence>
<dbReference type="AlphaFoldDB" id="A0A7W3IP79"/>
<feature type="transmembrane region" description="Helical" evidence="1">
    <location>
        <begin position="113"/>
        <end position="133"/>
    </location>
</feature>
<feature type="transmembrane region" description="Helical" evidence="1">
    <location>
        <begin position="45"/>
        <end position="69"/>
    </location>
</feature>
<keyword evidence="1" id="KW-0472">Membrane</keyword>
<reference evidence="2 3" key="1">
    <citation type="submission" date="2020-07" db="EMBL/GenBank/DDBJ databases">
        <title>Sequencing the genomes of 1000 actinobacteria strains.</title>
        <authorList>
            <person name="Klenk H.-P."/>
        </authorList>
    </citation>
    <scope>NUCLEOTIDE SEQUENCE [LARGE SCALE GENOMIC DNA]</scope>
    <source>
        <strain evidence="2 3">DSM 100723</strain>
    </source>
</reference>
<keyword evidence="1" id="KW-1133">Transmembrane helix</keyword>
<sequence>MPKPSSTSPARAGRRYLIRFAVAMACYVVLLPICLALLPRVPTGVGRYLLVLVPVIPLGVVGWAVRRLLIETDELQRRIQLEALAVGFAAGSVITFAYGMLERAGAPTLSWLYVWPVYAVCWLIGSAIARYRYR</sequence>
<accession>A0A7W3IP79</accession>
<dbReference type="RefSeq" id="WP_182558328.1">
    <property type="nucleotide sequence ID" value="NZ_JACGWT010000001.1"/>
</dbReference>
<feature type="transmembrane region" description="Helical" evidence="1">
    <location>
        <begin position="81"/>
        <end position="101"/>
    </location>
</feature>
<keyword evidence="3" id="KW-1185">Reference proteome</keyword>
<comment type="caution">
    <text evidence="2">The sequence shown here is derived from an EMBL/GenBank/DDBJ whole genome shotgun (WGS) entry which is preliminary data.</text>
</comment>
<name>A0A7W3IP79_9ACTN</name>
<dbReference type="Proteomes" id="UP000523079">
    <property type="component" value="Unassembled WGS sequence"/>
</dbReference>
<proteinExistence type="predicted"/>